<protein>
    <submittedName>
        <fullName evidence="1">Ribosomal protein S1</fullName>
    </submittedName>
</protein>
<sequence>MNLQSSFRSHKANSPFLDELAHKAALNYLHQAFEEKKPLIGRYLTRVPGGFTVSIAGIVCFLPLSRSSMHFRQPPSAILSSNPKSEFFEGSDESLQGRAPNLEETAQRGGLHSSDSHWSIEAKHFQSLGRKRRGRFPAFLTHISGPRKRVSSLEVPFHLCGFMGQLGLFTLQKFSEDQIVVLEDFSVHPSFFL</sequence>
<dbReference type="AlphaFoldDB" id="A0A650AKN2"/>
<keyword evidence="1" id="KW-0689">Ribosomal protein</keyword>
<accession>A0A650AKN2</accession>
<reference evidence="1" key="1">
    <citation type="submission" date="2019-11" db="EMBL/GenBank/DDBJ databases">
        <title>Complete mitogenomes of the marine picoplanktonic green algae Prasinoderma sp. MBIC 10622 and Prasinococcus capsulatus CCMP 1194 (Palmophyllophyceae).</title>
        <authorList>
            <person name="Turmel M."/>
            <person name="Otis C."/>
            <person name="Lemieux C."/>
        </authorList>
    </citation>
    <scope>NUCLEOTIDE SEQUENCE</scope>
</reference>
<dbReference type="EMBL" id="MN662312">
    <property type="protein sequence ID" value="QGN73953.1"/>
    <property type="molecule type" value="Genomic_DNA"/>
</dbReference>
<gene>
    <name evidence="1" type="primary">rps1</name>
</gene>
<geneLocation type="mitochondrion" evidence="1"/>
<keyword evidence="1" id="KW-0687">Ribonucleoprotein</keyword>
<evidence type="ECO:0000313" key="1">
    <source>
        <dbReference type="EMBL" id="QGN73953.1"/>
    </source>
</evidence>
<dbReference type="GO" id="GO:0005840">
    <property type="term" value="C:ribosome"/>
    <property type="evidence" value="ECO:0007669"/>
    <property type="project" value="UniProtKB-KW"/>
</dbReference>
<organism evidence="1">
    <name type="scientific">Prasinococcus sp. CCMP1194</name>
    <dbReference type="NCBI Taxonomy" id="110672"/>
    <lineage>
        <taxon>Eukaryota</taxon>
        <taxon>Viridiplantae</taxon>
        <taxon>Prasinodermophyta</taxon>
        <taxon>Palmophyllophyceae</taxon>
        <taxon>Prasinococcales</taxon>
        <taxon>Prasinococcaceae</taxon>
        <taxon>Prasinococcus</taxon>
    </lineage>
</organism>
<proteinExistence type="predicted"/>
<name>A0A650AKN2_9VIRI</name>
<keyword evidence="1" id="KW-0496">Mitochondrion</keyword>